<dbReference type="SMART" id="SM00220">
    <property type="entry name" value="S_TKc"/>
    <property type="match status" value="1"/>
</dbReference>
<dbReference type="InterPro" id="IPR011009">
    <property type="entry name" value="Kinase-like_dom_sf"/>
</dbReference>
<dbReference type="PANTHER" id="PTHR11909">
    <property type="entry name" value="CASEIN KINASE-RELATED"/>
    <property type="match status" value="1"/>
</dbReference>
<dbReference type="GO" id="GO:0004672">
    <property type="term" value="F:protein kinase activity"/>
    <property type="evidence" value="ECO:0007669"/>
    <property type="project" value="InterPro"/>
</dbReference>
<evidence type="ECO:0000313" key="4">
    <source>
        <dbReference type="EMBL" id="CAB3403306.1"/>
    </source>
</evidence>
<dbReference type="Proteomes" id="UP000494206">
    <property type="component" value="Unassembled WGS sequence"/>
</dbReference>
<keyword evidence="1" id="KW-0067">ATP-binding</keyword>
<evidence type="ECO:0000256" key="2">
    <source>
        <dbReference type="SAM" id="MobiDB-lite"/>
    </source>
</evidence>
<dbReference type="InterPro" id="IPR017441">
    <property type="entry name" value="Protein_kinase_ATP_BS"/>
</dbReference>
<dbReference type="AlphaFoldDB" id="A0A8S1EQV4"/>
<feature type="domain" description="Protein kinase" evidence="3">
    <location>
        <begin position="22"/>
        <end position="337"/>
    </location>
</feature>
<dbReference type="InterPro" id="IPR050235">
    <property type="entry name" value="CK1_Ser-Thr_kinase"/>
</dbReference>
<organism evidence="4 5">
    <name type="scientific">Caenorhabditis bovis</name>
    <dbReference type="NCBI Taxonomy" id="2654633"/>
    <lineage>
        <taxon>Eukaryota</taxon>
        <taxon>Metazoa</taxon>
        <taxon>Ecdysozoa</taxon>
        <taxon>Nematoda</taxon>
        <taxon>Chromadorea</taxon>
        <taxon>Rhabditida</taxon>
        <taxon>Rhabditina</taxon>
        <taxon>Rhabditomorpha</taxon>
        <taxon>Rhabditoidea</taxon>
        <taxon>Rhabditidae</taxon>
        <taxon>Peloderinae</taxon>
        <taxon>Caenorhabditis</taxon>
    </lineage>
</organism>
<feature type="compositionally biased region" description="Basic and acidic residues" evidence="2">
    <location>
        <begin position="337"/>
        <end position="366"/>
    </location>
</feature>
<feature type="region of interest" description="Disordered" evidence="2">
    <location>
        <begin position="322"/>
        <end position="372"/>
    </location>
</feature>
<feature type="compositionally biased region" description="Polar residues" evidence="2">
    <location>
        <begin position="410"/>
        <end position="422"/>
    </location>
</feature>
<reference evidence="4 5" key="1">
    <citation type="submission" date="2020-04" db="EMBL/GenBank/DDBJ databases">
        <authorList>
            <person name="Laetsch R D."/>
            <person name="Stevens L."/>
            <person name="Kumar S."/>
            <person name="Blaxter L. M."/>
        </authorList>
    </citation>
    <scope>NUCLEOTIDE SEQUENCE [LARGE SCALE GENOMIC DNA]</scope>
</reference>
<protein>
    <recommendedName>
        <fullName evidence="3">Protein kinase domain-containing protein</fullName>
    </recommendedName>
</protein>
<evidence type="ECO:0000259" key="3">
    <source>
        <dbReference type="PROSITE" id="PS50011"/>
    </source>
</evidence>
<proteinExistence type="predicted"/>
<dbReference type="InterPro" id="IPR000719">
    <property type="entry name" value="Prot_kinase_dom"/>
</dbReference>
<feature type="compositionally biased region" description="Polar residues" evidence="2">
    <location>
        <begin position="325"/>
        <end position="334"/>
    </location>
</feature>
<feature type="binding site" evidence="1">
    <location>
        <position position="58"/>
    </location>
    <ligand>
        <name>ATP</name>
        <dbReference type="ChEBI" id="CHEBI:30616"/>
    </ligand>
</feature>
<name>A0A8S1EQV4_9PELO</name>
<evidence type="ECO:0000313" key="5">
    <source>
        <dbReference type="Proteomes" id="UP000494206"/>
    </source>
</evidence>
<feature type="region of interest" description="Disordered" evidence="2">
    <location>
        <begin position="410"/>
        <end position="443"/>
    </location>
</feature>
<evidence type="ECO:0000256" key="1">
    <source>
        <dbReference type="PROSITE-ProRule" id="PRU10141"/>
    </source>
</evidence>
<dbReference type="EMBL" id="CADEPM010000003">
    <property type="protein sequence ID" value="CAB3403306.1"/>
    <property type="molecule type" value="Genomic_DNA"/>
</dbReference>
<dbReference type="PROSITE" id="PS00107">
    <property type="entry name" value="PROTEIN_KINASE_ATP"/>
    <property type="match status" value="1"/>
</dbReference>
<dbReference type="OrthoDB" id="5979581at2759"/>
<dbReference type="Pfam" id="PF00069">
    <property type="entry name" value="Pkinase"/>
    <property type="match status" value="1"/>
</dbReference>
<accession>A0A8S1EQV4</accession>
<dbReference type="Gene3D" id="1.10.510.10">
    <property type="entry name" value="Transferase(Phosphotransferase) domain 1"/>
    <property type="match status" value="1"/>
</dbReference>
<gene>
    <name evidence="4" type="ORF">CBOVIS_LOCUS5803</name>
</gene>
<dbReference type="PROSITE" id="PS50011">
    <property type="entry name" value="PROTEIN_KINASE_DOM"/>
    <property type="match status" value="1"/>
</dbReference>
<comment type="caution">
    <text evidence="4">The sequence shown here is derived from an EMBL/GenBank/DDBJ whole genome shotgun (WGS) entry which is preliminary data.</text>
</comment>
<keyword evidence="5" id="KW-1185">Reference proteome</keyword>
<dbReference type="GO" id="GO:0005524">
    <property type="term" value="F:ATP binding"/>
    <property type="evidence" value="ECO:0007669"/>
    <property type="project" value="UniProtKB-UniRule"/>
</dbReference>
<sequence length="472" mass="54236">MTTMNKMEPGEIIKRVKNDYVYKVKELLGAGGYGCVYKVQQAREDGTILSNSKLFAMKTEMANAAKHSSRLKIEKLVMSEYGKADAQYREHFPELIEHGMTPNFKWIVMSLVGCSLECLKKNGFSMSTALQCGLQTLKAIRDFHLIGFLHRDIKPGNFCAGFESKNDIIYMLDFGLARKYKKKDGTLRPPRPRTKMVGTPRYCSRASHLKQDLARKDDYESWFFMLLDFIDVERGIQWRGKPREQAFELKQKLFDDPAYVATVSPLIPPSFNVMTLYLNELDYNSDVEFGIFRETITDFARTLKITLKEPLDWTTQAATAPKPQISVSRIQNIKSGLGEKSKNNTQSRDDSMHTEDDYDSSMERRATLTKSKMSNTKRCLILKRRSHRVYRQPIRDETFHTNLTSTSYFQSVDSRAQKSPSAQDGEHDDSPNQQHPLDDDGDDNHIQYFCSTSFIIKISLSNTQNGEIEFEE</sequence>
<dbReference type="SUPFAM" id="SSF56112">
    <property type="entry name" value="Protein kinase-like (PK-like)"/>
    <property type="match status" value="1"/>
</dbReference>
<keyword evidence="1" id="KW-0547">Nucleotide-binding</keyword>